<dbReference type="RefSeq" id="WP_006015377.1">
    <property type="nucleotide sequence ID" value="NZ_AUAV01000023.1"/>
</dbReference>
<sequence length="762" mass="82845">MIELFQQAANNASTKQTKSVSRRDFLKLTGMTTSGFVLGSMLPVSLPAWAHGNASHAGDNTLNLFVTIETNGRVNIICHRSEMGQGIRTSIPQIVADELCVAWKDVHVVQGLANEAYGSQNTDGSRSIRNFYAKMREMGATARTILEQAAAEQWAVPITDVYADDSFVINRNTKQKISFAALAEPASKIKPPAPDALTYKSKKDFKYIGKPIQILDLPDMVTGNTIFGQDVKLEGMLYASIERNPVVGSKVESFDKAAAMKTGGVVDVYKMPEQPTPVVFNPANGVAVIATNTWAASQGRKALNIKWGDSPHKDHDSAEYLAQLNQRIVGKGKTIRQGGDAYAAMQQSQQTVAATYTVPYLVHAPMEPPAATAVFKDGKCEVWACTQTPQSTQQNVAGALGIAKENVTVNVTLLGGAFGRKSKPDFSIEAALLAKYTGKPVKVVWSREDDIRQGYYHAISSQHFEAGLTADNTVNAWIQRTAFPSISSTFDGTTDEPSDGELSLGFGDVPFHVENLSCETHKAPAHIRIGWVRSVCNIQHAFSQGSFVDELAHAAKVPTHKMWHQLLGNDRLVNPKDQGFEYGNYGETLERFPIDTKRLKDVLDDVVAKSGADQPTDDGEAWGISAHRSFVSYVAVATKVRVKDNKVTVLEMHSSIDAGTVVNPDRVRSQQEGSMIFGLSLAMMGEITVKEGAVEQSNYNDYQVLRMSQSPLITTYIVESDAIPGGVGEPGTPPVAPSLTNAIFHACGKRIRDLPVNKHFTV</sequence>
<dbReference type="InterPro" id="IPR046867">
    <property type="entry name" value="AldOxase/xan_DH_MoCoBD2"/>
</dbReference>
<dbReference type="EMBL" id="BAEQ01000066">
    <property type="protein sequence ID" value="GAC30778.1"/>
    <property type="molecule type" value="Genomic_DNA"/>
</dbReference>
<dbReference type="InterPro" id="IPR037165">
    <property type="entry name" value="AldOxase/xan_DH_Mopterin-bd_sf"/>
</dbReference>
<dbReference type="PANTHER" id="PTHR47495">
    <property type="entry name" value="ALDEHYDE DEHYDROGENASE"/>
    <property type="match status" value="1"/>
</dbReference>
<reference evidence="4" key="1">
    <citation type="journal article" date="2014" name="Environ. Microbiol.">
        <title>Comparative genomics of the marine bacterial genus Glaciecola reveals the high degree of genomic diversity and genomic characteristic for cold adaptation.</title>
        <authorList>
            <person name="Qin Q.L."/>
            <person name="Xie B.B."/>
            <person name="Yu Y."/>
            <person name="Shu Y.L."/>
            <person name="Rong J.C."/>
            <person name="Zhang Y.J."/>
            <person name="Zhao D.L."/>
            <person name="Chen X.L."/>
            <person name="Zhang X.Y."/>
            <person name="Chen B."/>
            <person name="Zhou B.C."/>
            <person name="Zhang Y.Z."/>
        </authorList>
    </citation>
    <scope>NUCLEOTIDE SEQUENCE [LARGE SCALE GENOMIC DNA]</scope>
    <source>
        <strain evidence="4">ACAM 615</strain>
    </source>
</reference>
<dbReference type="STRING" id="1121922.GCA_000428905_03514"/>
<dbReference type="InterPro" id="IPR012368">
    <property type="entry name" value="OxRdtase_Mopterin-bd_su_IorB"/>
</dbReference>
<organism evidence="3 4">
    <name type="scientific">Brumicola pallidula DSM 14239 = ACAM 615</name>
    <dbReference type="NCBI Taxonomy" id="1121922"/>
    <lineage>
        <taxon>Bacteria</taxon>
        <taxon>Pseudomonadati</taxon>
        <taxon>Pseudomonadota</taxon>
        <taxon>Gammaproteobacteria</taxon>
        <taxon>Alteromonadales</taxon>
        <taxon>Alteromonadaceae</taxon>
        <taxon>Brumicola</taxon>
    </lineage>
</organism>
<dbReference type="AlphaFoldDB" id="K6ZPG9"/>
<dbReference type="SUPFAM" id="SSF56003">
    <property type="entry name" value="Molybdenum cofactor-binding domain"/>
    <property type="match status" value="2"/>
</dbReference>
<dbReference type="PIRSF" id="PIRSF036389">
    <property type="entry name" value="IOR_B"/>
    <property type="match status" value="1"/>
</dbReference>
<dbReference type="InterPro" id="IPR006311">
    <property type="entry name" value="TAT_signal"/>
</dbReference>
<dbReference type="Pfam" id="PF02738">
    <property type="entry name" value="MoCoBD_1"/>
    <property type="match status" value="1"/>
</dbReference>
<keyword evidence="1" id="KW-0732">Signal</keyword>
<dbReference type="Pfam" id="PF20256">
    <property type="entry name" value="MoCoBD_2"/>
    <property type="match status" value="2"/>
</dbReference>
<evidence type="ECO:0000313" key="3">
    <source>
        <dbReference type="EMBL" id="GAC30778.1"/>
    </source>
</evidence>
<comment type="caution">
    <text evidence="3">The sequence shown here is derived from an EMBL/GenBank/DDBJ whole genome shotgun (WGS) entry which is preliminary data.</text>
</comment>
<dbReference type="PANTHER" id="PTHR47495:SF3">
    <property type="entry name" value="BLR6219 PROTEIN"/>
    <property type="match status" value="1"/>
</dbReference>
<dbReference type="InterPro" id="IPR052516">
    <property type="entry name" value="N-heterocyclic_Hydroxylase"/>
</dbReference>
<dbReference type="GO" id="GO:0047121">
    <property type="term" value="F:isoquinoline 1-oxidoreductase activity"/>
    <property type="evidence" value="ECO:0007669"/>
    <property type="project" value="UniProtKB-EC"/>
</dbReference>
<dbReference type="InterPro" id="IPR008274">
    <property type="entry name" value="AldOxase/xan_DH_MoCoBD1"/>
</dbReference>
<dbReference type="EC" id="1.3.99.16" evidence="3"/>
<dbReference type="InterPro" id="IPR019546">
    <property type="entry name" value="TAT_signal_bac_arc"/>
</dbReference>
<accession>K6ZPG9</accession>
<dbReference type="InterPro" id="IPR000674">
    <property type="entry name" value="Ald_Oxase/Xan_DH_a/b"/>
</dbReference>
<dbReference type="Gene3D" id="3.90.1170.50">
    <property type="entry name" value="Aldehyde oxidase/xanthine dehydrogenase, a/b hammerhead"/>
    <property type="match status" value="1"/>
</dbReference>
<protein>
    <submittedName>
        <fullName evidence="3">Isoquinoline 1-oxidoreductase, beta subunit</fullName>
        <ecNumber evidence="3">1.3.99.16</ecNumber>
    </submittedName>
</protein>
<evidence type="ECO:0000256" key="1">
    <source>
        <dbReference type="ARBA" id="ARBA00022729"/>
    </source>
</evidence>
<evidence type="ECO:0000259" key="2">
    <source>
        <dbReference type="SMART" id="SM01008"/>
    </source>
</evidence>
<evidence type="ECO:0000313" key="4">
    <source>
        <dbReference type="Proteomes" id="UP000006251"/>
    </source>
</evidence>
<keyword evidence="4" id="KW-1185">Reference proteome</keyword>
<proteinExistence type="predicted"/>
<dbReference type="NCBIfam" id="TIGR01409">
    <property type="entry name" value="TAT_signal_seq"/>
    <property type="match status" value="1"/>
</dbReference>
<feature type="domain" description="Aldehyde oxidase/xanthine dehydrogenase a/b hammerhead" evidence="2">
    <location>
        <begin position="222"/>
        <end position="311"/>
    </location>
</feature>
<dbReference type="SMART" id="SM01008">
    <property type="entry name" value="Ald_Xan_dh_C"/>
    <property type="match status" value="1"/>
</dbReference>
<dbReference type="OrthoDB" id="9767994at2"/>
<keyword evidence="3" id="KW-0560">Oxidoreductase</keyword>
<dbReference type="PROSITE" id="PS51318">
    <property type="entry name" value="TAT"/>
    <property type="match status" value="1"/>
</dbReference>
<gene>
    <name evidence="3" type="ORF">GPAL_3938</name>
</gene>
<dbReference type="Gene3D" id="3.30.365.10">
    <property type="entry name" value="Aldehyde oxidase/xanthine dehydrogenase, molybdopterin binding domain"/>
    <property type="match status" value="4"/>
</dbReference>
<dbReference type="Proteomes" id="UP000006251">
    <property type="component" value="Unassembled WGS sequence"/>
</dbReference>
<name>K6ZPG9_9ALTE</name>